<evidence type="ECO:0000313" key="2">
    <source>
        <dbReference type="Proteomes" id="UP001424741"/>
    </source>
</evidence>
<keyword evidence="2" id="KW-1185">Reference proteome</keyword>
<dbReference type="EMBL" id="BAABRL010000005">
    <property type="protein sequence ID" value="GAA5495683.1"/>
    <property type="molecule type" value="Genomic_DNA"/>
</dbReference>
<accession>A0ABP9UZ11</accession>
<gene>
    <name evidence="1" type="ORF">Rhal01_01862</name>
</gene>
<name>A0ABP9UZ11_9BACT</name>
<comment type="caution">
    <text evidence="1">The sequence shown here is derived from an EMBL/GenBank/DDBJ whole genome shotgun (WGS) entry which is preliminary data.</text>
</comment>
<dbReference type="RefSeq" id="WP_346188439.1">
    <property type="nucleotide sequence ID" value="NZ_BAABRL010000005.1"/>
</dbReference>
<protein>
    <submittedName>
        <fullName evidence="1">Uncharacterized protein</fullName>
    </submittedName>
</protein>
<reference evidence="1 2" key="1">
    <citation type="submission" date="2024-02" db="EMBL/GenBank/DDBJ databases">
        <title>Rubritalea halochordaticola NBRC 107102.</title>
        <authorList>
            <person name="Ichikawa N."/>
            <person name="Katano-Makiyama Y."/>
            <person name="Hidaka K."/>
        </authorList>
    </citation>
    <scope>NUCLEOTIDE SEQUENCE [LARGE SCALE GENOMIC DNA]</scope>
    <source>
        <strain evidence="1 2">NBRC 107102</strain>
    </source>
</reference>
<sequence length="123" mass="14510">MDTIWGLFILSVIISGVYRDNYRDMWLGVMLLLLFTVVRWMDIDKSATEGVSSIRVGEAALTVEYIGRPVFKVHKDLIHSIKGYKRQAHIYYYRNEELCLCSLPKKYFDPESWKQVQKLQEML</sequence>
<proteinExistence type="predicted"/>
<evidence type="ECO:0000313" key="1">
    <source>
        <dbReference type="EMBL" id="GAA5495683.1"/>
    </source>
</evidence>
<organism evidence="1 2">
    <name type="scientific">Rubritalea halochordaticola</name>
    <dbReference type="NCBI Taxonomy" id="714537"/>
    <lineage>
        <taxon>Bacteria</taxon>
        <taxon>Pseudomonadati</taxon>
        <taxon>Verrucomicrobiota</taxon>
        <taxon>Verrucomicrobiia</taxon>
        <taxon>Verrucomicrobiales</taxon>
        <taxon>Rubritaleaceae</taxon>
        <taxon>Rubritalea</taxon>
    </lineage>
</organism>
<dbReference type="Proteomes" id="UP001424741">
    <property type="component" value="Unassembled WGS sequence"/>
</dbReference>